<dbReference type="OMA" id="FATETYA"/>
<keyword evidence="4" id="KW-1185">Reference proteome</keyword>
<reference evidence="3 4" key="2">
    <citation type="journal article" date="2007" name="Genome Biol.">
        <title>Assembly of the Candida albicans genome into sixteen supercontigs aligned on the eight chromosomes.</title>
        <authorList>
            <person name="van het Hoog M."/>
            <person name="Rast T.J."/>
            <person name="Martchenko M."/>
            <person name="Grindle S."/>
            <person name="Dignard D."/>
            <person name="Hogues H."/>
            <person name="Cuomo C."/>
            <person name="Berriman M."/>
            <person name="Scherer S."/>
            <person name="Magee B.B."/>
            <person name="Whiteway M."/>
            <person name="Chibana H."/>
            <person name="Nantel A."/>
            <person name="Magee P.T."/>
        </authorList>
    </citation>
    <scope>GENOME REANNOTATION</scope>
    <source>
        <strain evidence="4">SC5314 / ATCC MYA-2876</strain>
    </source>
</reference>
<dbReference type="RefSeq" id="XP_019330793.1">
    <property type="nucleotide sequence ID" value="XM_019475248.1"/>
</dbReference>
<dbReference type="CGD" id="CAL0000199973">
    <property type="gene designation" value="orf19.36.1"/>
</dbReference>
<protein>
    <recommendedName>
        <fullName evidence="5">Antitoxin</fullName>
    </recommendedName>
</protein>
<dbReference type="GeneID" id="30515141"/>
<feature type="region of interest" description="Disordered" evidence="1">
    <location>
        <begin position="46"/>
        <end position="68"/>
    </location>
</feature>
<dbReference type="Proteomes" id="UP000000559">
    <property type="component" value="Chromosome 2"/>
</dbReference>
<organism evidence="3 4">
    <name type="scientific">Candida albicans (strain SC5314 / ATCC MYA-2876)</name>
    <name type="common">Yeast</name>
    <dbReference type="NCBI Taxonomy" id="237561"/>
    <lineage>
        <taxon>Eukaryota</taxon>
        <taxon>Fungi</taxon>
        <taxon>Dikarya</taxon>
        <taxon>Ascomycota</taxon>
        <taxon>Saccharomycotina</taxon>
        <taxon>Pichiomycetes</taxon>
        <taxon>Debaryomycetaceae</taxon>
        <taxon>Candida/Lodderomyces clade</taxon>
        <taxon>Candida</taxon>
    </lineage>
</organism>
<evidence type="ECO:0000313" key="4">
    <source>
        <dbReference type="Proteomes" id="UP000000559"/>
    </source>
</evidence>
<reference evidence="3 4" key="3">
    <citation type="journal article" date="2013" name="Genome Biol.">
        <title>Assembly of a phased diploid Candida albicans genome facilitates allele-specific measurements and provides a simple model for repeat and indel structure.</title>
        <authorList>
            <person name="Muzzey D."/>
            <person name="Schwartz K."/>
            <person name="Weissman J.S."/>
            <person name="Sherlock G."/>
        </authorList>
    </citation>
    <scope>NUCLEOTIDE SEQUENCE [LARGE SCALE GENOMIC DNA]</scope>
    <source>
        <strain evidence="4">SC5314 / ATCC MYA-2876</strain>
    </source>
</reference>
<gene>
    <name evidence="3" type="ordered locus">CAALFM_C206630CA</name>
    <name evidence="2" type="ordered locus">orf19.36.1</name>
</gene>
<dbReference type="InParanoid" id="A0A1D8PHQ3"/>
<dbReference type="OrthoDB" id="4025603at2759"/>
<evidence type="ECO:0000313" key="2">
    <source>
        <dbReference type="CGD" id="CAL0000199973"/>
    </source>
</evidence>
<reference evidence="3 4" key="1">
    <citation type="journal article" date="2004" name="Proc. Natl. Acad. Sci. U.S.A.">
        <title>The diploid genome sequence of Candida albicans.</title>
        <authorList>
            <person name="Jones T."/>
            <person name="Federspiel N.A."/>
            <person name="Chibana H."/>
            <person name="Dungan J."/>
            <person name="Kalman S."/>
            <person name="Magee B.B."/>
            <person name="Newport G."/>
            <person name="Thorstenson Y.R."/>
            <person name="Agabian N."/>
            <person name="Magee P.T."/>
            <person name="Davis R.W."/>
            <person name="Scherer S."/>
        </authorList>
    </citation>
    <scope>NUCLEOTIDE SEQUENCE [LARGE SCALE GENOMIC DNA]</scope>
    <source>
        <strain evidence="4">SC5314 / ATCC MYA-2876</strain>
    </source>
</reference>
<name>A0A1D8PHQ3_CANAL</name>
<proteinExistence type="predicted"/>
<dbReference type="EMBL" id="CP017624">
    <property type="protein sequence ID" value="AOW27664.1"/>
    <property type="molecule type" value="Genomic_DNA"/>
</dbReference>
<dbReference type="STRING" id="237561.A0A1D8PHQ3"/>
<dbReference type="KEGG" id="cal:CAALFM_C206630CA"/>
<evidence type="ECO:0008006" key="5">
    <source>
        <dbReference type="Google" id="ProtNLM"/>
    </source>
</evidence>
<dbReference type="VEuPathDB" id="FungiDB:C2_06630C_A"/>
<accession>A0A1D8PHQ3</accession>
<dbReference type="AlphaFoldDB" id="A0A1D8PHQ3"/>
<dbReference type="SMR" id="A0A1D8PHQ3"/>
<evidence type="ECO:0000256" key="1">
    <source>
        <dbReference type="SAM" id="MobiDB-lite"/>
    </source>
</evidence>
<feature type="compositionally biased region" description="Basic and acidic residues" evidence="1">
    <location>
        <begin position="49"/>
        <end position="68"/>
    </location>
</feature>
<sequence>MDNFIKQGQDLYKSGKITNEDLKDAGAAFSNKDGGDFATKAKKAYADYQENHKGDSDKKDDSKKEESK</sequence>
<evidence type="ECO:0000313" key="3">
    <source>
        <dbReference type="EMBL" id="AOW27664.1"/>
    </source>
</evidence>